<dbReference type="AlphaFoldDB" id="A0A9P7K213"/>
<sequence length="114" mass="13276">MHPWLADLLSAWGLVQRTKRSSVLACKFWQEISTPLLYREIHLRHIGIVAVLLGTLQCNTRLGEMIMDINVSCHVMSRYFQRILRMSSNSTQLSLKWVSATYRYSLYASMTPRK</sequence>
<proteinExistence type="predicted"/>
<evidence type="ECO:0000313" key="2">
    <source>
        <dbReference type="Proteomes" id="UP000823399"/>
    </source>
</evidence>
<organism evidence="1 2">
    <name type="scientific">Suillus discolor</name>
    <dbReference type="NCBI Taxonomy" id="1912936"/>
    <lineage>
        <taxon>Eukaryota</taxon>
        <taxon>Fungi</taxon>
        <taxon>Dikarya</taxon>
        <taxon>Basidiomycota</taxon>
        <taxon>Agaricomycotina</taxon>
        <taxon>Agaricomycetes</taxon>
        <taxon>Agaricomycetidae</taxon>
        <taxon>Boletales</taxon>
        <taxon>Suillineae</taxon>
        <taxon>Suillaceae</taxon>
        <taxon>Suillus</taxon>
    </lineage>
</organism>
<dbReference type="OrthoDB" id="2659974at2759"/>
<accession>A0A9P7K213</accession>
<dbReference type="Proteomes" id="UP000823399">
    <property type="component" value="Unassembled WGS sequence"/>
</dbReference>
<dbReference type="GeneID" id="64705110"/>
<gene>
    <name evidence="1" type="ORF">F5147DRAFT_7843</name>
</gene>
<keyword evidence="2" id="KW-1185">Reference proteome</keyword>
<dbReference type="EMBL" id="JABBWM010000001">
    <property type="protein sequence ID" value="KAG2120742.1"/>
    <property type="molecule type" value="Genomic_DNA"/>
</dbReference>
<evidence type="ECO:0000313" key="1">
    <source>
        <dbReference type="EMBL" id="KAG2120742.1"/>
    </source>
</evidence>
<reference evidence="1" key="1">
    <citation type="journal article" date="2020" name="New Phytol.">
        <title>Comparative genomics reveals dynamic genome evolution in host specialist ectomycorrhizal fungi.</title>
        <authorList>
            <person name="Lofgren L.A."/>
            <person name="Nguyen N.H."/>
            <person name="Vilgalys R."/>
            <person name="Ruytinx J."/>
            <person name="Liao H.L."/>
            <person name="Branco S."/>
            <person name="Kuo A."/>
            <person name="LaButti K."/>
            <person name="Lipzen A."/>
            <person name="Andreopoulos W."/>
            <person name="Pangilinan J."/>
            <person name="Riley R."/>
            <person name="Hundley H."/>
            <person name="Na H."/>
            <person name="Barry K."/>
            <person name="Grigoriev I.V."/>
            <person name="Stajich J.E."/>
            <person name="Kennedy P.G."/>
        </authorList>
    </citation>
    <scope>NUCLEOTIDE SEQUENCE</scope>
    <source>
        <strain evidence="1">FC423</strain>
    </source>
</reference>
<protein>
    <submittedName>
        <fullName evidence="1">Uncharacterized protein</fullName>
    </submittedName>
</protein>
<dbReference type="RefSeq" id="XP_041300118.1">
    <property type="nucleotide sequence ID" value="XM_041442851.1"/>
</dbReference>
<comment type="caution">
    <text evidence="1">The sequence shown here is derived from an EMBL/GenBank/DDBJ whole genome shotgun (WGS) entry which is preliminary data.</text>
</comment>
<name>A0A9P7K213_9AGAM</name>